<evidence type="ECO:0000313" key="3">
    <source>
        <dbReference type="Proteomes" id="UP000184096"/>
    </source>
</evidence>
<gene>
    <name evidence="2" type="ORF">SAMN05444170_1487</name>
</gene>
<proteinExistence type="predicted"/>
<dbReference type="AlphaFoldDB" id="A0A1M7TE95"/>
<reference evidence="3" key="1">
    <citation type="submission" date="2016-11" db="EMBL/GenBank/DDBJ databases">
        <authorList>
            <person name="Varghese N."/>
            <person name="Submissions S."/>
        </authorList>
    </citation>
    <scope>NUCLEOTIDE SEQUENCE [LARGE SCALE GENOMIC DNA]</scope>
    <source>
        <strain evidence="3">GAS401</strain>
    </source>
</reference>
<evidence type="ECO:0000256" key="1">
    <source>
        <dbReference type="SAM" id="SignalP"/>
    </source>
</evidence>
<keyword evidence="3" id="KW-1185">Reference proteome</keyword>
<dbReference type="InterPro" id="IPR027396">
    <property type="entry name" value="DsrEFH-like"/>
</dbReference>
<sequence>MAICSSRRSALFGFGSLVVGASAYAADRAHAATDHTVTAPGARKLAELVEQLRRSPRRRDFKTVPMIVHEPDFWDDEALRHVIAYQGNRKQVWDNTQIAGPWLNLMRNALNAQIFAFDHADYLAVSATHGTAHLALFDQSTWDKYELAAFSDIKFRTNTLIAPNTAPDGFSEFENPASIFGKSGNTITALQERGVVFLACHNAIWEIAARLIDSSRNPDQKSHEALAAELTNHLVEGVVLTPGITATILELQQAGFHYAA</sequence>
<evidence type="ECO:0008006" key="4">
    <source>
        <dbReference type="Google" id="ProtNLM"/>
    </source>
</evidence>
<dbReference type="OrthoDB" id="114122at2"/>
<accession>A0A1M7TE95</accession>
<keyword evidence="1" id="KW-0732">Signal</keyword>
<dbReference type="Gene3D" id="3.40.1260.10">
    <property type="entry name" value="DsrEFH-like"/>
    <property type="match status" value="1"/>
</dbReference>
<feature type="signal peptide" evidence="1">
    <location>
        <begin position="1"/>
        <end position="25"/>
    </location>
</feature>
<dbReference type="RefSeq" id="WP_072817321.1">
    <property type="nucleotide sequence ID" value="NZ_LT670849.1"/>
</dbReference>
<name>A0A1M7TE95_9BRAD</name>
<feature type="chain" id="PRO_5012184383" description="Transcriptional initiation protein Tat" evidence="1">
    <location>
        <begin position="26"/>
        <end position="260"/>
    </location>
</feature>
<evidence type="ECO:0000313" key="2">
    <source>
        <dbReference type="EMBL" id="SHN69062.1"/>
    </source>
</evidence>
<dbReference type="EMBL" id="LT670849">
    <property type="protein sequence ID" value="SHN69062.1"/>
    <property type="molecule type" value="Genomic_DNA"/>
</dbReference>
<dbReference type="Proteomes" id="UP000184096">
    <property type="component" value="Chromosome I"/>
</dbReference>
<organism evidence="2 3">
    <name type="scientific">Bradyrhizobium erythrophlei</name>
    <dbReference type="NCBI Taxonomy" id="1437360"/>
    <lineage>
        <taxon>Bacteria</taxon>
        <taxon>Pseudomonadati</taxon>
        <taxon>Pseudomonadota</taxon>
        <taxon>Alphaproteobacteria</taxon>
        <taxon>Hyphomicrobiales</taxon>
        <taxon>Nitrobacteraceae</taxon>
        <taxon>Bradyrhizobium</taxon>
    </lineage>
</organism>
<protein>
    <recommendedName>
        <fullName evidence="4">Transcriptional initiation protein Tat</fullName>
    </recommendedName>
</protein>